<dbReference type="InterPro" id="IPR010298">
    <property type="entry name" value="YacP-like"/>
</dbReference>
<gene>
    <name evidence="1" type="ORF">HGI30_02960</name>
</gene>
<reference evidence="1 2" key="1">
    <citation type="submission" date="2020-04" db="EMBL/GenBank/DDBJ databases">
        <title>Novel Paenibacillus strain UniB2 isolated from commercial digestive syrup.</title>
        <authorList>
            <person name="Thorat V."/>
            <person name="Kirdat K."/>
            <person name="Tiwarekar B."/>
            <person name="Yadav A."/>
        </authorList>
    </citation>
    <scope>NUCLEOTIDE SEQUENCE [LARGE SCALE GENOMIC DNA]</scope>
    <source>
        <strain evidence="1 2">UniB2</strain>
    </source>
</reference>
<dbReference type="RefSeq" id="WP_168906323.1">
    <property type="nucleotide sequence ID" value="NZ_CP051428.1"/>
</dbReference>
<dbReference type="AlphaFoldDB" id="A0A6H2GU00"/>
<dbReference type="PANTHER" id="PTHR34547:SF1">
    <property type="entry name" value="YACP-LIKE NYN DOMAIN PROTEIN"/>
    <property type="match status" value="1"/>
</dbReference>
<organism evidence="1 2">
    <name type="scientific">Paenibacillus albicereus</name>
    <dbReference type="NCBI Taxonomy" id="2726185"/>
    <lineage>
        <taxon>Bacteria</taxon>
        <taxon>Bacillati</taxon>
        <taxon>Bacillota</taxon>
        <taxon>Bacilli</taxon>
        <taxon>Bacillales</taxon>
        <taxon>Paenibacillaceae</taxon>
        <taxon>Paenibacillus</taxon>
    </lineage>
</organism>
<evidence type="ECO:0000313" key="1">
    <source>
        <dbReference type="EMBL" id="QJC50646.1"/>
    </source>
</evidence>
<proteinExistence type="predicted"/>
<dbReference type="CDD" id="cd10912">
    <property type="entry name" value="PIN_YacP-like"/>
    <property type="match status" value="1"/>
</dbReference>
<sequence>MARQPDVLLVDGYNIIGAWPELERLKETNLEEARERLLHLLADYQGFTGMEVYVVFDAHQVAGSRSAYKQHKLTVVFTKEKETADECIERLSGELRKRSRSIYVATSDSVEQHVAFGKGALRLSARELQLELDQNRRQIARSLKDDAPKSRNTIDGNLSLDARMKLERMRRGEK</sequence>
<name>A0A6H2GU00_9BACL</name>
<protein>
    <submittedName>
        <fullName evidence="1">NYN domain-containing protein</fullName>
    </submittedName>
</protein>
<dbReference type="Pfam" id="PF05991">
    <property type="entry name" value="NYN_YacP"/>
    <property type="match status" value="1"/>
</dbReference>
<evidence type="ECO:0000313" key="2">
    <source>
        <dbReference type="Proteomes" id="UP000502136"/>
    </source>
</evidence>
<dbReference type="PANTHER" id="PTHR34547">
    <property type="entry name" value="YACP-LIKE NYN DOMAIN PROTEIN"/>
    <property type="match status" value="1"/>
</dbReference>
<accession>A0A6H2GU00</accession>
<dbReference type="EMBL" id="CP051428">
    <property type="protein sequence ID" value="QJC50646.1"/>
    <property type="molecule type" value="Genomic_DNA"/>
</dbReference>
<dbReference type="KEGG" id="palr:HGI30_02960"/>
<dbReference type="Proteomes" id="UP000502136">
    <property type="component" value="Chromosome"/>
</dbReference>
<keyword evidence="2" id="KW-1185">Reference proteome</keyword>